<dbReference type="InterPro" id="IPR012338">
    <property type="entry name" value="Beta-lactam/transpept-like"/>
</dbReference>
<reference evidence="2 3" key="1">
    <citation type="submission" date="2020-01" db="EMBL/GenBank/DDBJ databases">
        <title>Muriicola jejuensis KCTC 22299.</title>
        <authorList>
            <person name="Wang G."/>
        </authorList>
    </citation>
    <scope>NUCLEOTIDE SEQUENCE [LARGE SCALE GENOMIC DNA]</scope>
    <source>
        <strain evidence="2 3">KCTC 22299</strain>
    </source>
</reference>
<feature type="domain" description="Beta-lactamase-related" evidence="1">
    <location>
        <begin position="71"/>
        <end position="334"/>
    </location>
</feature>
<dbReference type="Proteomes" id="UP000468443">
    <property type="component" value="Unassembled WGS sequence"/>
</dbReference>
<dbReference type="AlphaFoldDB" id="A0A6P0UAC1"/>
<keyword evidence="3" id="KW-1185">Reference proteome</keyword>
<sequence length="356" mass="39633">MKKTLILLSSLLFLTNCSKDDNNTTPEPDSGMYFPPVSGINWETTSPSELGWNETALQPLKDYLAEKNTKSFIILVNGRIVVEEYFDGQTAADTWEWNSAGKTLVGTTTGLAQEDGFLNIDAQVSDYLGEGWTNMTLEKEDLITPWHLLTMTSGIDDTKQLVVKDNLTYLADAGTRWAYGNVFQKLIDVVAEAGNQEFEAYFNTRLKNRIGMDGFWNYGAIFTIYHSTARSMARFGLLALNNGNWDGDQVVNESFFIDSHNTSQDINTSYGYFWWLNGKSVFMLPGGQEQYTGPLVPNAPLDMFAGMGALDQRVYVVPSRNMVVIRMGNAADPANPAFAISGFDNELWARISAVTD</sequence>
<name>A0A6P0UAC1_9FLAO</name>
<dbReference type="InterPro" id="IPR001466">
    <property type="entry name" value="Beta-lactam-related"/>
</dbReference>
<dbReference type="RefSeq" id="WP_163692184.1">
    <property type="nucleotide sequence ID" value="NZ_FXTW01000001.1"/>
</dbReference>
<protein>
    <submittedName>
        <fullName evidence="2">Serine hydrolase</fullName>
    </submittedName>
</protein>
<keyword evidence="2" id="KW-0378">Hydrolase</keyword>
<dbReference type="PANTHER" id="PTHR43283">
    <property type="entry name" value="BETA-LACTAMASE-RELATED"/>
    <property type="match status" value="1"/>
</dbReference>
<dbReference type="SUPFAM" id="SSF56601">
    <property type="entry name" value="beta-lactamase/transpeptidase-like"/>
    <property type="match status" value="1"/>
</dbReference>
<evidence type="ECO:0000259" key="1">
    <source>
        <dbReference type="Pfam" id="PF00144"/>
    </source>
</evidence>
<comment type="caution">
    <text evidence="2">The sequence shown here is derived from an EMBL/GenBank/DDBJ whole genome shotgun (WGS) entry which is preliminary data.</text>
</comment>
<dbReference type="GO" id="GO:0016787">
    <property type="term" value="F:hydrolase activity"/>
    <property type="evidence" value="ECO:0007669"/>
    <property type="project" value="UniProtKB-KW"/>
</dbReference>
<dbReference type="InterPro" id="IPR050789">
    <property type="entry name" value="Diverse_Enzym_Activities"/>
</dbReference>
<dbReference type="Gene3D" id="3.40.710.10">
    <property type="entry name" value="DD-peptidase/beta-lactamase superfamily"/>
    <property type="match status" value="1"/>
</dbReference>
<gene>
    <name evidence="2" type="ORF">GWK09_06535</name>
</gene>
<organism evidence="2 3">
    <name type="scientific">Muriicola jejuensis</name>
    <dbReference type="NCBI Taxonomy" id="504488"/>
    <lineage>
        <taxon>Bacteria</taxon>
        <taxon>Pseudomonadati</taxon>
        <taxon>Bacteroidota</taxon>
        <taxon>Flavobacteriia</taxon>
        <taxon>Flavobacteriales</taxon>
        <taxon>Flavobacteriaceae</taxon>
        <taxon>Muriicola</taxon>
    </lineage>
</organism>
<dbReference type="EMBL" id="JAABOP010000001">
    <property type="protein sequence ID" value="NER10165.1"/>
    <property type="molecule type" value="Genomic_DNA"/>
</dbReference>
<evidence type="ECO:0000313" key="2">
    <source>
        <dbReference type="EMBL" id="NER10165.1"/>
    </source>
</evidence>
<evidence type="ECO:0000313" key="3">
    <source>
        <dbReference type="Proteomes" id="UP000468443"/>
    </source>
</evidence>
<proteinExistence type="predicted"/>
<dbReference type="PANTHER" id="PTHR43283:SF7">
    <property type="entry name" value="BETA-LACTAMASE-RELATED DOMAIN-CONTAINING PROTEIN"/>
    <property type="match status" value="1"/>
</dbReference>
<dbReference type="Pfam" id="PF00144">
    <property type="entry name" value="Beta-lactamase"/>
    <property type="match status" value="1"/>
</dbReference>
<accession>A0A6P0UAC1</accession>